<dbReference type="SUPFAM" id="SSF51695">
    <property type="entry name" value="PLC-like phosphodiesterases"/>
    <property type="match status" value="1"/>
</dbReference>
<proteinExistence type="predicted"/>
<dbReference type="InterPro" id="IPR017946">
    <property type="entry name" value="PLC-like_Pdiesterase_TIM-brl"/>
</dbReference>
<gene>
    <name evidence="2" type="ORF">H0A36_08100</name>
</gene>
<dbReference type="RefSeq" id="WP_180568002.1">
    <property type="nucleotide sequence ID" value="NZ_JACCKB010000009.1"/>
</dbReference>
<name>A0A853HXM4_9GAMM</name>
<dbReference type="PANTHER" id="PTHR46211">
    <property type="entry name" value="GLYCEROPHOSPHORYL DIESTER PHOSPHODIESTERASE"/>
    <property type="match status" value="1"/>
</dbReference>
<dbReference type="PROSITE" id="PS50007">
    <property type="entry name" value="PIPLC_X_DOMAIN"/>
    <property type="match status" value="1"/>
</dbReference>
<organism evidence="2 3">
    <name type="scientific">Spartinivicinus marinus</name>
    <dbReference type="NCBI Taxonomy" id="2994442"/>
    <lineage>
        <taxon>Bacteria</taxon>
        <taxon>Pseudomonadati</taxon>
        <taxon>Pseudomonadota</taxon>
        <taxon>Gammaproteobacteria</taxon>
        <taxon>Oceanospirillales</taxon>
        <taxon>Zooshikellaceae</taxon>
        <taxon>Spartinivicinus</taxon>
    </lineage>
</organism>
<dbReference type="EMBL" id="JACCKB010000009">
    <property type="protein sequence ID" value="NYZ65973.1"/>
    <property type="molecule type" value="Genomic_DNA"/>
</dbReference>
<evidence type="ECO:0000259" key="1">
    <source>
        <dbReference type="PROSITE" id="PS51704"/>
    </source>
</evidence>
<dbReference type="GO" id="GO:0006629">
    <property type="term" value="P:lipid metabolic process"/>
    <property type="evidence" value="ECO:0007669"/>
    <property type="project" value="InterPro"/>
</dbReference>
<dbReference type="CDD" id="cd08561">
    <property type="entry name" value="GDPD_cytoplasmic_ScUgpQ2_like"/>
    <property type="match status" value="1"/>
</dbReference>
<dbReference type="Pfam" id="PF03009">
    <property type="entry name" value="GDPD"/>
    <property type="match status" value="1"/>
</dbReference>
<protein>
    <submittedName>
        <fullName evidence="2">Glycerophosphodiester phosphodiesterase</fullName>
    </submittedName>
</protein>
<dbReference type="PANTHER" id="PTHR46211:SF14">
    <property type="entry name" value="GLYCEROPHOSPHODIESTER PHOSPHODIESTERASE"/>
    <property type="match status" value="1"/>
</dbReference>
<dbReference type="Gene3D" id="3.20.20.190">
    <property type="entry name" value="Phosphatidylinositol (PI) phosphodiesterase"/>
    <property type="match status" value="1"/>
</dbReference>
<dbReference type="AlphaFoldDB" id="A0A853HXM4"/>
<dbReference type="PROSITE" id="PS51704">
    <property type="entry name" value="GP_PDE"/>
    <property type="match status" value="1"/>
</dbReference>
<reference evidence="2 3" key="1">
    <citation type="submission" date="2020-07" db="EMBL/GenBank/DDBJ databases">
        <title>Endozoicomonas sp. nov., isolated from sediment.</title>
        <authorList>
            <person name="Gu T."/>
        </authorList>
    </citation>
    <scope>NUCLEOTIDE SEQUENCE [LARGE SCALE GENOMIC DNA]</scope>
    <source>
        <strain evidence="2 3">SM1973</strain>
    </source>
</reference>
<dbReference type="InterPro" id="IPR030395">
    <property type="entry name" value="GP_PDE_dom"/>
</dbReference>
<feature type="domain" description="GP-PDE" evidence="1">
    <location>
        <begin position="43"/>
        <end position="292"/>
    </location>
</feature>
<accession>A0A853HXM4</accession>
<dbReference type="GO" id="GO:0008081">
    <property type="term" value="F:phosphoric diester hydrolase activity"/>
    <property type="evidence" value="ECO:0007669"/>
    <property type="project" value="InterPro"/>
</dbReference>
<dbReference type="Proteomes" id="UP000569732">
    <property type="component" value="Unassembled WGS sequence"/>
</dbReference>
<evidence type="ECO:0000313" key="2">
    <source>
        <dbReference type="EMBL" id="NYZ65973.1"/>
    </source>
</evidence>
<evidence type="ECO:0000313" key="3">
    <source>
        <dbReference type="Proteomes" id="UP000569732"/>
    </source>
</evidence>
<sequence>MIKKAILLGVVSTSVLAIGSYFVLKATAKTAPHYPVYDNLPTPAVIAHRGGKGLWPENTLHAFQEAVSLGVDMLELDVRQTKDGQLVVLHDEHVDRTTNGKGPISQLTLAEAKKLDAGFNWTEDNQNFPFRGKGISIPTFQEVLKQFPEQKMIVEIKQAHPAIEQSVCQAIRTTKKENHVIIGSFYPEVLKRFRQICPDIATSASPNEVKLLFAAERLGLAELLSPAASALQIPKQNGKIEVATPTFIKAAHDRQLQVQVWTINDTDTMMSLIANGADGIITDYPNRLLSLMSK</sequence>
<comment type="caution">
    <text evidence="2">The sequence shown here is derived from an EMBL/GenBank/DDBJ whole genome shotgun (WGS) entry which is preliminary data.</text>
</comment>
<keyword evidence="3" id="KW-1185">Reference proteome</keyword>